<gene>
    <name evidence="1" type="ORF">LLCLJKAH_00297</name>
</gene>
<evidence type="ECO:0000313" key="2">
    <source>
        <dbReference type="Proteomes" id="UP000596247"/>
    </source>
</evidence>
<reference evidence="1 2" key="1">
    <citation type="submission" date="2020-09" db="EMBL/GenBank/DDBJ databases">
        <authorList>
            <person name="Jameson E."/>
        </authorList>
    </citation>
    <scope>NUCLEOTIDE SEQUENCE [LARGE SCALE GENOMIC DNA]</scope>
</reference>
<proteinExistence type="predicted"/>
<dbReference type="EMBL" id="LR881104">
    <property type="protein sequence ID" value="CAD5236286.1"/>
    <property type="molecule type" value="Genomic_DNA"/>
</dbReference>
<keyword evidence="2" id="KW-1185">Reference proteome</keyword>
<dbReference type="Proteomes" id="UP000596247">
    <property type="component" value="Chromosome"/>
</dbReference>
<accession>A0A7R8MJU3</accession>
<evidence type="ECO:0000313" key="1">
    <source>
        <dbReference type="EMBL" id="CAD5236286.1"/>
    </source>
</evidence>
<organism evidence="1 2">
    <name type="scientific">Klebsiella phage vB_KvM-Eowyn</name>
    <dbReference type="NCBI Taxonomy" id="2762819"/>
    <lineage>
        <taxon>Viruses</taxon>
        <taxon>Duplodnaviria</taxon>
        <taxon>Heunggongvirae</taxon>
        <taxon>Uroviricota</taxon>
        <taxon>Caudoviricetes</taxon>
        <taxon>Chimalliviridae</taxon>
        <taxon>Eowynvirus</taxon>
        <taxon>Eowynvirus eowyn</taxon>
    </lineage>
</organism>
<name>A0A7R8MJU3_9CAUD</name>
<protein>
    <submittedName>
        <fullName evidence="1">Uncharacterized protein</fullName>
    </submittedName>
</protein>
<sequence length="199" mass="22894">MDAITELKIEYFFMGLVKEYRRTFKPCSDPSWRQISVWQYAPHLKPSRAWERSLAEMNGVCWNDPWHTGVCLPIALFAKAWFKDVLGLSAELCAIKTRMDLCGIILPNMPWSFLHAVIKCNGRFYDTFIPRGTTSFKKVYGGNVAHQGMSSKIVPHSHAEFNVGQMKSIFQDFILPMKQKMYPENTAGAEFQSIFKELL</sequence>